<dbReference type="Gene3D" id="3.10.300.10">
    <property type="entry name" value="Methylpurine-DNA glycosylase (MPG)"/>
    <property type="match status" value="1"/>
</dbReference>
<dbReference type="EMBL" id="RAWE01000013">
    <property type="protein sequence ID" value="RKH06044.1"/>
    <property type="molecule type" value="Genomic_DNA"/>
</dbReference>
<evidence type="ECO:0000313" key="6">
    <source>
        <dbReference type="EMBL" id="RKH06044.1"/>
    </source>
</evidence>
<organism evidence="6 7">
    <name type="scientific">Corallococcus carmarthensis</name>
    <dbReference type="NCBI Taxonomy" id="2316728"/>
    <lineage>
        <taxon>Bacteria</taxon>
        <taxon>Pseudomonadati</taxon>
        <taxon>Myxococcota</taxon>
        <taxon>Myxococcia</taxon>
        <taxon>Myxococcales</taxon>
        <taxon>Cystobacterineae</taxon>
        <taxon>Myxococcaceae</taxon>
        <taxon>Corallococcus</taxon>
    </lineage>
</organism>
<keyword evidence="4 5" id="KW-0234">DNA repair</keyword>
<dbReference type="RefSeq" id="WP_120601545.1">
    <property type="nucleotide sequence ID" value="NZ_JABFJX010000048.1"/>
</dbReference>
<evidence type="ECO:0000256" key="3">
    <source>
        <dbReference type="ARBA" id="ARBA00022801"/>
    </source>
</evidence>
<comment type="caution">
    <text evidence="6">The sequence shown here is derived from an EMBL/GenBank/DDBJ whole genome shotgun (WGS) entry which is preliminary data.</text>
</comment>
<dbReference type="PANTHER" id="PTHR10429">
    <property type="entry name" value="DNA-3-METHYLADENINE GLYCOSYLASE"/>
    <property type="match status" value="1"/>
</dbReference>
<evidence type="ECO:0000256" key="5">
    <source>
        <dbReference type="HAMAP-Rule" id="MF_00527"/>
    </source>
</evidence>
<gene>
    <name evidence="6" type="ORF">D7X32_06020</name>
</gene>
<evidence type="ECO:0000313" key="7">
    <source>
        <dbReference type="Proteomes" id="UP000268313"/>
    </source>
</evidence>
<evidence type="ECO:0000256" key="2">
    <source>
        <dbReference type="ARBA" id="ARBA00022763"/>
    </source>
</evidence>
<proteinExistence type="inferred from homology"/>
<comment type="similarity">
    <text evidence="1 5">Belongs to the DNA glycosylase MPG family.</text>
</comment>
<dbReference type="CDD" id="cd00540">
    <property type="entry name" value="AAG"/>
    <property type="match status" value="1"/>
</dbReference>
<dbReference type="OrthoDB" id="9794313at2"/>
<dbReference type="GO" id="GO:0006284">
    <property type="term" value="P:base-excision repair"/>
    <property type="evidence" value="ECO:0007669"/>
    <property type="project" value="InterPro"/>
</dbReference>
<keyword evidence="3 5" id="KW-0378">Hydrolase</keyword>
<dbReference type="Proteomes" id="UP000268313">
    <property type="component" value="Unassembled WGS sequence"/>
</dbReference>
<dbReference type="InterPro" id="IPR036995">
    <property type="entry name" value="MPG_sf"/>
</dbReference>
<dbReference type="EC" id="3.2.2.-" evidence="5"/>
<sequence>MKPLPLSFYARPALEVARDLLGTLLVVDGAKGRRVARIVEVEAYLGEHDLAAHSSKGRTPRTEVMFGPAGRSYVYLIYGMHHCFNVVTDAPGVAAAVLVRGVEPVEGIPPGERTDGPGKLCRVLGLNLNHNNLPLDSDGLHLLPGTPVPDARVERGPRIGVEYAGAWAAEPFRLWDRDSGHVSRFVSRRPRRRP</sequence>
<keyword evidence="2 5" id="KW-0227">DNA damage</keyword>
<keyword evidence="7" id="KW-1185">Reference proteome</keyword>
<dbReference type="Pfam" id="PF02245">
    <property type="entry name" value="Pur_DNA_glyco"/>
    <property type="match status" value="1"/>
</dbReference>
<reference evidence="7" key="1">
    <citation type="submission" date="2018-09" db="EMBL/GenBank/DDBJ databases">
        <authorList>
            <person name="Livingstone P.G."/>
            <person name="Whitworth D.E."/>
        </authorList>
    </citation>
    <scope>NUCLEOTIDE SEQUENCE [LARGE SCALE GENOMIC DNA]</scope>
    <source>
        <strain evidence="7">CA043D</strain>
    </source>
</reference>
<dbReference type="InterPro" id="IPR011034">
    <property type="entry name" value="Formyl_transferase-like_C_sf"/>
</dbReference>
<accession>A0A3A8KVK7</accession>
<protein>
    <recommendedName>
        <fullName evidence="5">Putative 3-methyladenine DNA glycosylase</fullName>
        <ecNumber evidence="5">3.2.2.-</ecNumber>
    </recommendedName>
</protein>
<dbReference type="GO" id="GO:0003677">
    <property type="term" value="F:DNA binding"/>
    <property type="evidence" value="ECO:0007669"/>
    <property type="project" value="InterPro"/>
</dbReference>
<dbReference type="NCBIfam" id="TIGR00567">
    <property type="entry name" value="3mg"/>
    <property type="match status" value="1"/>
</dbReference>
<dbReference type="SUPFAM" id="SSF50486">
    <property type="entry name" value="FMT C-terminal domain-like"/>
    <property type="match status" value="1"/>
</dbReference>
<evidence type="ECO:0000256" key="1">
    <source>
        <dbReference type="ARBA" id="ARBA00009232"/>
    </source>
</evidence>
<dbReference type="InterPro" id="IPR003180">
    <property type="entry name" value="MPG"/>
</dbReference>
<evidence type="ECO:0000256" key="4">
    <source>
        <dbReference type="ARBA" id="ARBA00023204"/>
    </source>
</evidence>
<name>A0A3A8KVK7_9BACT</name>
<dbReference type="AlphaFoldDB" id="A0A3A8KVK7"/>
<dbReference type="GO" id="GO:0003905">
    <property type="term" value="F:alkylbase DNA N-glycosylase activity"/>
    <property type="evidence" value="ECO:0007669"/>
    <property type="project" value="InterPro"/>
</dbReference>
<dbReference type="PANTHER" id="PTHR10429:SF0">
    <property type="entry name" value="DNA-3-METHYLADENINE GLYCOSYLASE"/>
    <property type="match status" value="1"/>
</dbReference>
<dbReference type="HAMAP" id="MF_00527">
    <property type="entry name" value="3MGH"/>
    <property type="match status" value="1"/>
</dbReference>